<feature type="compositionally biased region" description="Polar residues" evidence="21">
    <location>
        <begin position="713"/>
        <end position="725"/>
    </location>
</feature>
<evidence type="ECO:0000256" key="1">
    <source>
        <dbReference type="ARBA" id="ARBA00004245"/>
    </source>
</evidence>
<evidence type="ECO:0000256" key="7">
    <source>
        <dbReference type="ARBA" id="ARBA00022443"/>
    </source>
</evidence>
<keyword evidence="15" id="KW-0009">Actin-binding</keyword>
<dbReference type="GO" id="GO:0014069">
    <property type="term" value="C:postsynaptic density"/>
    <property type="evidence" value="ECO:0007669"/>
    <property type="project" value="TreeGrafter"/>
</dbReference>
<feature type="compositionally biased region" description="Basic and acidic residues" evidence="21">
    <location>
        <begin position="613"/>
        <end position="638"/>
    </location>
</feature>
<dbReference type="SUPFAM" id="SSF55753">
    <property type="entry name" value="Actin depolymerizing proteins"/>
    <property type="match status" value="1"/>
</dbReference>
<dbReference type="PRINTS" id="PR00452">
    <property type="entry name" value="SH3DOMAIN"/>
</dbReference>
<dbReference type="CDD" id="cd11281">
    <property type="entry name" value="ADF_drebrin_like"/>
    <property type="match status" value="1"/>
</dbReference>
<keyword evidence="12" id="KW-0965">Cell junction</keyword>
<dbReference type="GeneID" id="117562459"/>
<evidence type="ECO:0000256" key="6">
    <source>
        <dbReference type="ARBA" id="ARBA00011039"/>
    </source>
</evidence>
<dbReference type="GO" id="GO:0030833">
    <property type="term" value="P:regulation of actin filament polymerization"/>
    <property type="evidence" value="ECO:0007669"/>
    <property type="project" value="TreeGrafter"/>
</dbReference>
<organism evidence="24 25">
    <name type="scientific">Gymnodraco acuticeps</name>
    <name type="common">Antarctic dragonfish</name>
    <dbReference type="NCBI Taxonomy" id="8218"/>
    <lineage>
        <taxon>Eukaryota</taxon>
        <taxon>Metazoa</taxon>
        <taxon>Chordata</taxon>
        <taxon>Craniata</taxon>
        <taxon>Vertebrata</taxon>
        <taxon>Euteleostomi</taxon>
        <taxon>Actinopterygii</taxon>
        <taxon>Neopterygii</taxon>
        <taxon>Teleostei</taxon>
        <taxon>Neoteleostei</taxon>
        <taxon>Acanthomorphata</taxon>
        <taxon>Eupercaria</taxon>
        <taxon>Perciformes</taxon>
        <taxon>Notothenioidei</taxon>
        <taxon>Bathydraconidae</taxon>
        <taxon>Gymnodraco</taxon>
    </lineage>
</organism>
<dbReference type="GO" id="GO:0005884">
    <property type="term" value="C:actin filament"/>
    <property type="evidence" value="ECO:0007669"/>
    <property type="project" value="TreeGrafter"/>
</dbReference>
<evidence type="ECO:0000256" key="18">
    <source>
        <dbReference type="ARBA" id="ARBA00073040"/>
    </source>
</evidence>
<reference evidence="25" key="1">
    <citation type="submission" date="2025-08" db="UniProtKB">
        <authorList>
            <consortium name="RefSeq"/>
        </authorList>
    </citation>
    <scope>IDENTIFICATION</scope>
</reference>
<dbReference type="GO" id="GO:0030425">
    <property type="term" value="C:dendrite"/>
    <property type="evidence" value="ECO:0007669"/>
    <property type="project" value="UniProtKB-SubCell"/>
</dbReference>
<evidence type="ECO:0000313" key="24">
    <source>
        <dbReference type="Proteomes" id="UP000515161"/>
    </source>
</evidence>
<dbReference type="Proteomes" id="UP000515161">
    <property type="component" value="Unplaced"/>
</dbReference>
<keyword evidence="24" id="KW-1185">Reference proteome</keyword>
<dbReference type="OrthoDB" id="5971719at2759"/>
<keyword evidence="10" id="KW-0221">Differentiation</keyword>
<dbReference type="Gene3D" id="2.30.30.40">
    <property type="entry name" value="SH3 Domains"/>
    <property type="match status" value="1"/>
</dbReference>
<feature type="compositionally biased region" description="Acidic residues" evidence="21">
    <location>
        <begin position="560"/>
        <end position="572"/>
    </location>
</feature>
<evidence type="ECO:0000256" key="12">
    <source>
        <dbReference type="ARBA" id="ARBA00022949"/>
    </source>
</evidence>
<feature type="compositionally biased region" description="Acidic residues" evidence="21">
    <location>
        <begin position="639"/>
        <end position="659"/>
    </location>
</feature>
<evidence type="ECO:0000256" key="21">
    <source>
        <dbReference type="SAM" id="MobiDB-lite"/>
    </source>
</evidence>
<comment type="subcellular location">
    <subcellularLocation>
        <location evidence="3">Cell junction</location>
    </subcellularLocation>
    <subcellularLocation>
        <location evidence="2">Cell projection</location>
        <location evidence="2">Dendrite</location>
    </subcellularLocation>
    <subcellularLocation>
        <location evidence="5">Cell projection</location>
        <location evidence="5">Growth cone</location>
    </subcellularLocation>
    <subcellularLocation>
        <location evidence="4">Cytoplasm</location>
        <location evidence="4">Cell cortex</location>
    </subcellularLocation>
    <subcellularLocation>
        <location evidence="1">Cytoplasm</location>
        <location evidence="1">Cytoskeleton</location>
    </subcellularLocation>
</comment>
<keyword evidence="16" id="KW-0206">Cytoskeleton</keyword>
<feature type="region of interest" description="Disordered" evidence="21">
    <location>
        <begin position="332"/>
        <end position="543"/>
    </location>
</feature>
<dbReference type="InParanoid" id="A0A6P8X824"/>
<evidence type="ECO:0000256" key="20">
    <source>
        <dbReference type="PROSITE-ProRule" id="PRU00192"/>
    </source>
</evidence>
<dbReference type="PROSITE" id="PS50002">
    <property type="entry name" value="SH3"/>
    <property type="match status" value="1"/>
</dbReference>
<keyword evidence="17" id="KW-0966">Cell projection</keyword>
<evidence type="ECO:0000313" key="25">
    <source>
        <dbReference type="RefSeq" id="XP_034096177.1"/>
    </source>
</evidence>
<dbReference type="GO" id="GO:0051015">
    <property type="term" value="F:actin filament binding"/>
    <property type="evidence" value="ECO:0007669"/>
    <property type="project" value="TreeGrafter"/>
</dbReference>
<dbReference type="GO" id="GO:0070161">
    <property type="term" value="C:anchoring junction"/>
    <property type="evidence" value="ECO:0007669"/>
    <property type="project" value="UniProtKB-SubCell"/>
</dbReference>
<dbReference type="GO" id="GO:0030864">
    <property type="term" value="C:cortical actin cytoskeleton"/>
    <property type="evidence" value="ECO:0007669"/>
    <property type="project" value="TreeGrafter"/>
</dbReference>
<comment type="similarity">
    <text evidence="6">Belongs to the ABP1 family.</text>
</comment>
<dbReference type="Pfam" id="PF00241">
    <property type="entry name" value="Cofilin_ADF"/>
    <property type="match status" value="1"/>
</dbReference>
<accession>A0A6P8X824</accession>
<dbReference type="InterPro" id="IPR001452">
    <property type="entry name" value="SH3_domain"/>
</dbReference>
<keyword evidence="11" id="KW-0524">Neurogenesis</keyword>
<dbReference type="AlphaFoldDB" id="A0A6P8X824"/>
<feature type="compositionally biased region" description="Acidic residues" evidence="21">
    <location>
        <begin position="588"/>
        <end position="612"/>
    </location>
</feature>
<name>A0A6P8X824_GYMAC</name>
<feature type="compositionally biased region" description="Pro residues" evidence="21">
    <location>
        <begin position="469"/>
        <end position="483"/>
    </location>
</feature>
<dbReference type="InterPro" id="IPR029006">
    <property type="entry name" value="ADF-H/Gelsolin-like_dom_sf"/>
</dbReference>
<evidence type="ECO:0000256" key="15">
    <source>
        <dbReference type="ARBA" id="ARBA00023203"/>
    </source>
</evidence>
<dbReference type="GO" id="GO:0045773">
    <property type="term" value="P:positive regulation of axon extension"/>
    <property type="evidence" value="ECO:0007669"/>
    <property type="project" value="TreeGrafter"/>
</dbReference>
<evidence type="ECO:0000256" key="11">
    <source>
        <dbReference type="ARBA" id="ARBA00022902"/>
    </source>
</evidence>
<feature type="compositionally biased region" description="Polar residues" evidence="21">
    <location>
        <begin position="687"/>
        <end position="701"/>
    </location>
</feature>
<evidence type="ECO:0000256" key="3">
    <source>
        <dbReference type="ARBA" id="ARBA00004282"/>
    </source>
</evidence>
<keyword evidence="7 20" id="KW-0728">SH3 domain</keyword>
<dbReference type="GO" id="GO:0045211">
    <property type="term" value="C:postsynaptic membrane"/>
    <property type="evidence" value="ECO:0007669"/>
    <property type="project" value="TreeGrafter"/>
</dbReference>
<keyword evidence="13" id="KW-0007">Acetylation</keyword>
<dbReference type="SUPFAM" id="SSF50044">
    <property type="entry name" value="SH3-domain"/>
    <property type="match status" value="1"/>
</dbReference>
<evidence type="ECO:0000256" key="16">
    <source>
        <dbReference type="ARBA" id="ARBA00023212"/>
    </source>
</evidence>
<evidence type="ECO:0000256" key="5">
    <source>
        <dbReference type="ARBA" id="ARBA00004624"/>
    </source>
</evidence>
<evidence type="ECO:0000256" key="9">
    <source>
        <dbReference type="ARBA" id="ARBA00022490"/>
    </source>
</evidence>
<feature type="compositionally biased region" description="Low complexity" evidence="21">
    <location>
        <begin position="347"/>
        <end position="367"/>
    </location>
</feature>
<evidence type="ECO:0000256" key="2">
    <source>
        <dbReference type="ARBA" id="ARBA00004279"/>
    </source>
</evidence>
<dbReference type="RefSeq" id="XP_034096177.1">
    <property type="nucleotide sequence ID" value="XM_034240286.1"/>
</dbReference>
<dbReference type="Gene3D" id="3.40.20.10">
    <property type="entry name" value="Severin"/>
    <property type="match status" value="1"/>
</dbReference>
<feature type="region of interest" description="Disordered" evidence="21">
    <location>
        <begin position="558"/>
        <end position="738"/>
    </location>
</feature>
<dbReference type="PROSITE" id="PS51263">
    <property type="entry name" value="ADF_H"/>
    <property type="match status" value="1"/>
</dbReference>
<protein>
    <recommendedName>
        <fullName evidence="18">Drebrin</fullName>
    </recommendedName>
    <alternativeName>
        <fullName evidence="19">Developmentally-regulated brain protein</fullName>
    </alternativeName>
</protein>
<evidence type="ECO:0000256" key="19">
    <source>
        <dbReference type="ARBA" id="ARBA00076970"/>
    </source>
</evidence>
<evidence type="ECO:0000256" key="13">
    <source>
        <dbReference type="ARBA" id="ARBA00022990"/>
    </source>
</evidence>
<dbReference type="FunFam" id="2.30.30.40:FF:000046">
    <property type="entry name" value="Drebrin-like protein isoform B"/>
    <property type="match status" value="1"/>
</dbReference>
<dbReference type="Pfam" id="PF00018">
    <property type="entry name" value="SH3_1"/>
    <property type="match status" value="1"/>
</dbReference>
<dbReference type="SMART" id="SM00102">
    <property type="entry name" value="ADF"/>
    <property type="match status" value="1"/>
</dbReference>
<dbReference type="GO" id="GO:0030027">
    <property type="term" value="C:lamellipodium"/>
    <property type="evidence" value="ECO:0007669"/>
    <property type="project" value="TreeGrafter"/>
</dbReference>
<keyword evidence="14" id="KW-0175">Coiled coil</keyword>
<evidence type="ECO:0000256" key="14">
    <source>
        <dbReference type="ARBA" id="ARBA00023054"/>
    </source>
</evidence>
<dbReference type="GO" id="GO:0061003">
    <property type="term" value="P:positive regulation of dendritic spine morphogenesis"/>
    <property type="evidence" value="ECO:0007669"/>
    <property type="project" value="TreeGrafter"/>
</dbReference>
<evidence type="ECO:0000256" key="17">
    <source>
        <dbReference type="ARBA" id="ARBA00023273"/>
    </source>
</evidence>
<feature type="domain" description="ADF-H" evidence="23">
    <location>
        <begin position="54"/>
        <end position="185"/>
    </location>
</feature>
<feature type="region of interest" description="Disordered" evidence="21">
    <location>
        <begin position="284"/>
        <end position="310"/>
    </location>
</feature>
<dbReference type="InterPro" id="IPR036028">
    <property type="entry name" value="SH3-like_dom_sf"/>
</dbReference>
<dbReference type="GO" id="GO:0030426">
    <property type="term" value="C:growth cone"/>
    <property type="evidence" value="ECO:0007669"/>
    <property type="project" value="UniProtKB-SubCell"/>
</dbReference>
<dbReference type="CDD" id="cd11960">
    <property type="entry name" value="SH3_Abp1_eu"/>
    <property type="match status" value="1"/>
</dbReference>
<dbReference type="InterPro" id="IPR035717">
    <property type="entry name" value="Drebrin-like_SH3"/>
</dbReference>
<dbReference type="KEGG" id="gacu:117562459"/>
<sequence>MNLHNFTADFSAVNDPRCSAVAVFRYYDPKTVGTSEDRSSGSGLETFAIMSKQTVNLDTYSLSLLTAKEDILNPRSSTNWAIFAYDGVTNKLKLADSGAGGVAELSGKFHISKPQYGLCKVGSVETGGPRIAMINWVGQNVDDFRRTECASHIPAIKNFFKEVHVFISAEKVEDVTEENIQAELNKVQANAPTQWARRSSRSADKEDLVGTNYRKTNAAMEMRRINRDSFWARAEREEEERKDDDKRRAAEERRRIERERVLKERTDAEERDKRMNEKLQMIEEQRRKRAEQEEELGKKEKLKWEHQQREHFDDMRARLRRSESIEKAAEAAELVSQRSMNPREFFRQLSSTSSSQSPTSPGSSRSGKPFRRYQRSLTDTAFIFTKAEDSTSSSPYSSPLVSPFSRAATSPIYRATSPPTSPNFRPVTSSLRPRAPMSPPTSPLRPAPPVSALPSVPQSKNQIQAVVEPRPPSPTEPSAPPASPDLLASLSSCLVRNKPSHSHADALPSSPPNTPNQPEDSAFCFEPAPVPERITDLNTSTHGHTELVSEIAYKVQAVLVEEDEEEEEEDHEEEKAETQQQSCTIIAEPDETEDHEEEVEEKKEEEDEEKELEEDHKEEKEELKQEAELTVDHPVEKLQEEEEAKEDEEENDQSEDGQDPSDMAVLSKKEEESTATDGESICEVNNHETVVLSTNGITNGEGTKGQNGIGRSLSPSDTELSSPELTGSYDLHGTAEEDDVIEEEDQIISENGQEVSAERQMCVRALYDYQAEDESEISFEPGDIIKDVETVDKAWWRGWSKDGRQGLFPANYVETI</sequence>
<dbReference type="PANTHER" id="PTHR10829">
    <property type="entry name" value="CORTACTIN AND DREBRIN"/>
    <property type="match status" value="1"/>
</dbReference>
<dbReference type="InterPro" id="IPR002108">
    <property type="entry name" value="ADF-H"/>
</dbReference>
<evidence type="ECO:0000256" key="8">
    <source>
        <dbReference type="ARBA" id="ARBA00022473"/>
    </source>
</evidence>
<dbReference type="GO" id="GO:0098974">
    <property type="term" value="P:postsynaptic actin cytoskeleton organization"/>
    <property type="evidence" value="ECO:0007669"/>
    <property type="project" value="TreeGrafter"/>
</dbReference>
<evidence type="ECO:0000256" key="10">
    <source>
        <dbReference type="ARBA" id="ARBA00022782"/>
    </source>
</evidence>
<evidence type="ECO:0000256" key="4">
    <source>
        <dbReference type="ARBA" id="ARBA00004544"/>
    </source>
</evidence>
<feature type="compositionally biased region" description="Basic and acidic residues" evidence="21">
    <location>
        <begin position="295"/>
        <end position="310"/>
    </location>
</feature>
<keyword evidence="8" id="KW-0217">Developmental protein</keyword>
<gene>
    <name evidence="25" type="primary">si:dkey-40c11.2</name>
</gene>
<keyword evidence="9" id="KW-0963">Cytoplasm</keyword>
<feature type="domain" description="SH3" evidence="22">
    <location>
        <begin position="758"/>
        <end position="816"/>
    </location>
</feature>
<feature type="compositionally biased region" description="Polar residues" evidence="21">
    <location>
        <begin position="422"/>
        <end position="431"/>
    </location>
</feature>
<dbReference type="FunFam" id="3.40.20.10:FF:000032">
    <property type="entry name" value="Drebrin 1"/>
    <property type="match status" value="1"/>
</dbReference>
<evidence type="ECO:0000259" key="23">
    <source>
        <dbReference type="PROSITE" id="PS51263"/>
    </source>
</evidence>
<feature type="compositionally biased region" description="Low complexity" evidence="21">
    <location>
        <begin position="390"/>
        <end position="405"/>
    </location>
</feature>
<evidence type="ECO:0000259" key="22">
    <source>
        <dbReference type="PROSITE" id="PS50002"/>
    </source>
</evidence>
<proteinExistence type="inferred from homology"/>
<dbReference type="SMART" id="SM00326">
    <property type="entry name" value="SH3"/>
    <property type="match status" value="1"/>
</dbReference>
<feature type="compositionally biased region" description="Pro residues" evidence="21">
    <location>
        <begin position="436"/>
        <end position="451"/>
    </location>
</feature>
<dbReference type="GO" id="GO:0048812">
    <property type="term" value="P:neuron projection morphogenesis"/>
    <property type="evidence" value="ECO:0007669"/>
    <property type="project" value="TreeGrafter"/>
</dbReference>
<dbReference type="PANTHER" id="PTHR10829:SF9">
    <property type="entry name" value="ADF-H DOMAIN-CONTAINING PROTEIN"/>
    <property type="match status" value="1"/>
</dbReference>